<sequence length="228" mass="25726">MIAGKKEFYGGFGMLVGFVIILILIFSPIFKGQNGLEYFDDLYNSISKGSAYYIPKIKQETDAFSGKSVNVAVEMADDAQTQQTAALFMKGGALVNVSGNRLKVEGDLGKILANCLADADYMYINDGQAVASKYGYNERQVLFNWWQALKAMDKDLKKQKQFEAARAVTLVVNKAVETSYNYYRIEPQKISDRAGVVLFSLVFYVVYTLWYGFAIMYMFEGWGLRLEH</sequence>
<keyword evidence="1" id="KW-0472">Membrane</keyword>
<evidence type="ECO:0000313" key="2">
    <source>
        <dbReference type="EMBL" id="MBC8431497.1"/>
    </source>
</evidence>
<feature type="transmembrane region" description="Helical" evidence="1">
    <location>
        <begin position="194"/>
        <end position="219"/>
    </location>
</feature>
<evidence type="ECO:0000256" key="1">
    <source>
        <dbReference type="SAM" id="Phobius"/>
    </source>
</evidence>
<reference evidence="2 3" key="1">
    <citation type="submission" date="2020-08" db="EMBL/GenBank/DDBJ databases">
        <title>Bridging the membrane lipid divide: bacteria of the FCB group superphylum have the potential to synthesize archaeal ether lipids.</title>
        <authorList>
            <person name="Villanueva L."/>
            <person name="Von Meijenfeldt F.A.B."/>
            <person name="Westbye A.B."/>
            <person name="Yadav S."/>
            <person name="Hopmans E.C."/>
            <person name="Dutilh B.E."/>
            <person name="Sinninghe Damste J.S."/>
        </authorList>
    </citation>
    <scope>NUCLEOTIDE SEQUENCE [LARGE SCALE GENOMIC DNA]</scope>
    <source>
        <strain evidence="2">NIOZ-UU17</strain>
    </source>
</reference>
<organism evidence="2 3">
    <name type="scientific">Candidatus Desulfatibia vada</name>
    <dbReference type="NCBI Taxonomy" id="2841696"/>
    <lineage>
        <taxon>Bacteria</taxon>
        <taxon>Pseudomonadati</taxon>
        <taxon>Thermodesulfobacteriota</taxon>
        <taxon>Desulfobacteria</taxon>
        <taxon>Desulfobacterales</taxon>
        <taxon>Desulfobacterales incertae sedis</taxon>
        <taxon>Candidatus Desulfatibia</taxon>
    </lineage>
</organism>
<proteinExistence type="predicted"/>
<gene>
    <name evidence="2" type="ORF">H8D96_06215</name>
</gene>
<evidence type="ECO:0000313" key="3">
    <source>
        <dbReference type="Proteomes" id="UP000605201"/>
    </source>
</evidence>
<keyword evidence="1" id="KW-1133">Transmembrane helix</keyword>
<protein>
    <submittedName>
        <fullName evidence="2">Uncharacterized protein</fullName>
    </submittedName>
</protein>
<keyword evidence="1" id="KW-0812">Transmembrane</keyword>
<dbReference type="Proteomes" id="UP000605201">
    <property type="component" value="Unassembled WGS sequence"/>
</dbReference>
<dbReference type="AlphaFoldDB" id="A0A8J6TQL3"/>
<comment type="caution">
    <text evidence="2">The sequence shown here is derived from an EMBL/GenBank/DDBJ whole genome shotgun (WGS) entry which is preliminary data.</text>
</comment>
<accession>A0A8J6TQL3</accession>
<name>A0A8J6TQL3_9BACT</name>
<dbReference type="EMBL" id="JACNIG010000149">
    <property type="protein sequence ID" value="MBC8431497.1"/>
    <property type="molecule type" value="Genomic_DNA"/>
</dbReference>
<feature type="transmembrane region" description="Helical" evidence="1">
    <location>
        <begin position="12"/>
        <end position="30"/>
    </location>
</feature>